<feature type="region of interest" description="Disordered" evidence="1">
    <location>
        <begin position="105"/>
        <end position="126"/>
    </location>
</feature>
<accession>A0A1G8G6N1</accession>
<organism evidence="2 3">
    <name type="scientific">Roseospirillum parvum</name>
    <dbReference type="NCBI Taxonomy" id="83401"/>
    <lineage>
        <taxon>Bacteria</taxon>
        <taxon>Pseudomonadati</taxon>
        <taxon>Pseudomonadota</taxon>
        <taxon>Alphaproteobacteria</taxon>
        <taxon>Rhodospirillales</taxon>
        <taxon>Rhodospirillaceae</taxon>
        <taxon>Roseospirillum</taxon>
    </lineage>
</organism>
<name>A0A1G8G6N1_9PROT</name>
<evidence type="ECO:0000256" key="1">
    <source>
        <dbReference type="SAM" id="MobiDB-lite"/>
    </source>
</evidence>
<reference evidence="3" key="1">
    <citation type="submission" date="2016-10" db="EMBL/GenBank/DDBJ databases">
        <authorList>
            <person name="Varghese N."/>
            <person name="Submissions S."/>
        </authorList>
    </citation>
    <scope>NUCLEOTIDE SEQUENCE [LARGE SCALE GENOMIC DNA]</scope>
    <source>
        <strain evidence="3">930I</strain>
    </source>
</reference>
<dbReference type="STRING" id="83401.SAMN05421742_1209"/>
<dbReference type="AlphaFoldDB" id="A0A1G8G6N1"/>
<dbReference type="Proteomes" id="UP000217076">
    <property type="component" value="Unassembled WGS sequence"/>
</dbReference>
<sequence length="126" mass="13122">MTDGADHDWLALLRADVARSGSIAATARRLGISRPAVSGVLHGTYRAGTHQIRERVLGMLAVHPCPALAGQEISGTDCAARAARAMPTSSAAALRAWAACRTCPRHPDQRRKDGNNAVSDLGCPGG</sequence>
<feature type="compositionally biased region" description="Basic and acidic residues" evidence="1">
    <location>
        <begin position="105"/>
        <end position="114"/>
    </location>
</feature>
<dbReference type="OrthoDB" id="7358102at2"/>
<evidence type="ECO:0000313" key="2">
    <source>
        <dbReference type="EMBL" id="SDH90088.1"/>
    </source>
</evidence>
<dbReference type="RefSeq" id="WP_092621992.1">
    <property type="nucleotide sequence ID" value="NZ_FNCV01000020.1"/>
</dbReference>
<evidence type="ECO:0000313" key="3">
    <source>
        <dbReference type="Proteomes" id="UP000217076"/>
    </source>
</evidence>
<keyword evidence="3" id="KW-1185">Reference proteome</keyword>
<proteinExistence type="predicted"/>
<protein>
    <submittedName>
        <fullName evidence="2">Uncharacterized protein</fullName>
    </submittedName>
</protein>
<gene>
    <name evidence="2" type="ORF">SAMN05421742_1209</name>
</gene>
<dbReference type="EMBL" id="FNCV01000020">
    <property type="protein sequence ID" value="SDH90088.1"/>
    <property type="molecule type" value="Genomic_DNA"/>
</dbReference>